<dbReference type="Gene3D" id="3.40.462.20">
    <property type="match status" value="1"/>
</dbReference>
<dbReference type="InterPro" id="IPR050416">
    <property type="entry name" value="FAD-linked_Oxidoreductase"/>
</dbReference>
<dbReference type="GO" id="GO:0016491">
    <property type="term" value="F:oxidoreductase activity"/>
    <property type="evidence" value="ECO:0007669"/>
    <property type="project" value="UniProtKB-KW"/>
</dbReference>
<dbReference type="Gene3D" id="3.30.465.10">
    <property type="match status" value="1"/>
</dbReference>
<proteinExistence type="inferred from homology"/>
<dbReference type="GO" id="GO:0071949">
    <property type="term" value="F:FAD binding"/>
    <property type="evidence" value="ECO:0007669"/>
    <property type="project" value="InterPro"/>
</dbReference>
<evidence type="ECO:0000256" key="5">
    <source>
        <dbReference type="ARBA" id="ARBA00023002"/>
    </source>
</evidence>
<keyword evidence="3" id="KW-0285">Flavoprotein</keyword>
<dbReference type="OrthoDB" id="545125at2"/>
<dbReference type="InterPro" id="IPR016166">
    <property type="entry name" value="FAD-bd_PCMH"/>
</dbReference>
<keyword evidence="4" id="KW-0274">FAD</keyword>
<evidence type="ECO:0000256" key="2">
    <source>
        <dbReference type="ARBA" id="ARBA00005466"/>
    </source>
</evidence>
<gene>
    <name evidence="7" type="ORF">EJC50_03350</name>
</gene>
<organism evidence="7 8">
    <name type="scientific">Paenibacillus albus</name>
    <dbReference type="NCBI Taxonomy" id="2495582"/>
    <lineage>
        <taxon>Bacteria</taxon>
        <taxon>Bacillati</taxon>
        <taxon>Bacillota</taxon>
        <taxon>Bacilli</taxon>
        <taxon>Bacillales</taxon>
        <taxon>Paenibacillaceae</taxon>
        <taxon>Paenibacillus</taxon>
    </lineage>
</organism>
<dbReference type="PROSITE" id="PS51387">
    <property type="entry name" value="FAD_PCMH"/>
    <property type="match status" value="1"/>
</dbReference>
<sequence length="460" mass="51930">MARNKKKTNTRLTGRLVFPGNPSYNAARMEFNRRFSKFPRVIVFCKRTQDVVNAVKWARERGVRLRARSGRHSYEGFSAVNGGIIIDVSEMNKVKVNRKKMVAIVQTGNPLARVYRKLWDKRVALPAGTAPDVGVAGLALGGGIGLLSRKYGLTCDNLKQVKMVVASGRYGARTIVANRRKHSDLLWASRGGGGGNFGVATSYTFRVRPISKVSIYSIKWKWADLEKVLPVWQRWAPSVTNRLTSTIEVSAKQVGTIVSTGQLLGSVEELRRLIKPLLRAGTPVKVMAKTVPFIEATRFFAESDLNLEPKFKIKGAYGFRPLPREGVRIIRDYLSIAPNRHSSVWSQSLGGAGSAVSRVSPTATAYPHRKAETIYELSARWRNRGEQRNIRWVRSFRRALSPFVHGDYVNFPDLEIKNWPKAYYGVNFGRLKQVKRKYDPRNVFRFAQSIPVGKPIRKWK</sequence>
<dbReference type="Pfam" id="PF01565">
    <property type="entry name" value="FAD_binding_4"/>
    <property type="match status" value="1"/>
</dbReference>
<evidence type="ECO:0000313" key="7">
    <source>
        <dbReference type="EMBL" id="AZN38818.1"/>
    </source>
</evidence>
<comment type="cofactor">
    <cofactor evidence="1">
        <name>FAD</name>
        <dbReference type="ChEBI" id="CHEBI:57692"/>
    </cofactor>
</comment>
<accession>A0A3Q8X2A7</accession>
<keyword evidence="5" id="KW-0560">Oxidoreductase</keyword>
<dbReference type="Pfam" id="PF08031">
    <property type="entry name" value="BBE"/>
    <property type="match status" value="1"/>
</dbReference>
<dbReference type="InterPro" id="IPR016167">
    <property type="entry name" value="FAD-bd_PCMH_sub1"/>
</dbReference>
<dbReference type="Proteomes" id="UP000272528">
    <property type="component" value="Chromosome"/>
</dbReference>
<name>A0A3Q8X2A7_9BACL</name>
<dbReference type="RefSeq" id="WP_126012357.1">
    <property type="nucleotide sequence ID" value="NZ_CP034437.1"/>
</dbReference>
<comment type="similarity">
    <text evidence="2">Belongs to the oxygen-dependent FAD-linked oxidoreductase family.</text>
</comment>
<dbReference type="PANTHER" id="PTHR42973">
    <property type="entry name" value="BINDING OXIDOREDUCTASE, PUTATIVE (AFU_ORTHOLOGUE AFUA_1G17690)-RELATED"/>
    <property type="match status" value="1"/>
</dbReference>
<dbReference type="Gene3D" id="3.30.43.10">
    <property type="entry name" value="Uridine Diphospho-n-acetylenolpyruvylglucosamine Reductase, domain 2"/>
    <property type="match status" value="1"/>
</dbReference>
<evidence type="ECO:0000256" key="1">
    <source>
        <dbReference type="ARBA" id="ARBA00001974"/>
    </source>
</evidence>
<dbReference type="InterPro" id="IPR006094">
    <property type="entry name" value="Oxid_FAD_bind_N"/>
</dbReference>
<evidence type="ECO:0000313" key="8">
    <source>
        <dbReference type="Proteomes" id="UP000272528"/>
    </source>
</evidence>
<feature type="domain" description="FAD-binding PCMH-type" evidence="6">
    <location>
        <begin position="35"/>
        <end position="210"/>
    </location>
</feature>
<dbReference type="InterPro" id="IPR016169">
    <property type="entry name" value="FAD-bd_PCMH_sub2"/>
</dbReference>
<dbReference type="InterPro" id="IPR012951">
    <property type="entry name" value="BBE"/>
</dbReference>
<evidence type="ECO:0000256" key="4">
    <source>
        <dbReference type="ARBA" id="ARBA00022827"/>
    </source>
</evidence>
<dbReference type="SUPFAM" id="SSF56176">
    <property type="entry name" value="FAD-binding/transporter-associated domain-like"/>
    <property type="match status" value="1"/>
</dbReference>
<dbReference type="KEGG" id="palb:EJC50_03350"/>
<protein>
    <submittedName>
        <fullName evidence="7">FAD-binding oxidoreductase</fullName>
    </submittedName>
</protein>
<dbReference type="InterPro" id="IPR036318">
    <property type="entry name" value="FAD-bd_PCMH-like_sf"/>
</dbReference>
<keyword evidence="8" id="KW-1185">Reference proteome</keyword>
<dbReference type="PANTHER" id="PTHR42973:SF39">
    <property type="entry name" value="FAD-BINDING PCMH-TYPE DOMAIN-CONTAINING PROTEIN"/>
    <property type="match status" value="1"/>
</dbReference>
<evidence type="ECO:0000256" key="3">
    <source>
        <dbReference type="ARBA" id="ARBA00022630"/>
    </source>
</evidence>
<dbReference type="EMBL" id="CP034437">
    <property type="protein sequence ID" value="AZN38818.1"/>
    <property type="molecule type" value="Genomic_DNA"/>
</dbReference>
<dbReference type="AlphaFoldDB" id="A0A3Q8X2A7"/>
<evidence type="ECO:0000259" key="6">
    <source>
        <dbReference type="PROSITE" id="PS51387"/>
    </source>
</evidence>
<reference evidence="8" key="1">
    <citation type="submission" date="2018-12" db="EMBL/GenBank/DDBJ databases">
        <title>Genome sequence of Peanibacillus sp.</title>
        <authorList>
            <person name="Subramani G."/>
            <person name="Srinivasan S."/>
            <person name="Kim M.K."/>
        </authorList>
    </citation>
    <scope>NUCLEOTIDE SEQUENCE [LARGE SCALE GENOMIC DNA]</scope>
    <source>
        <strain evidence="8">18JY67-1</strain>
    </source>
</reference>